<keyword evidence="2" id="KW-1185">Reference proteome</keyword>
<dbReference type="STRING" id="52.CMC5_064790"/>
<dbReference type="EMBL" id="CP012159">
    <property type="protein sequence ID" value="AKT42256.1"/>
    <property type="molecule type" value="Genomic_DNA"/>
</dbReference>
<dbReference type="RefSeq" id="WP_050433917.1">
    <property type="nucleotide sequence ID" value="NZ_CP012159.1"/>
</dbReference>
<organism evidence="1 2">
    <name type="scientific">Chondromyces crocatus</name>
    <dbReference type="NCBI Taxonomy" id="52"/>
    <lineage>
        <taxon>Bacteria</taxon>
        <taxon>Pseudomonadati</taxon>
        <taxon>Myxococcota</taxon>
        <taxon>Polyangia</taxon>
        <taxon>Polyangiales</taxon>
        <taxon>Polyangiaceae</taxon>
        <taxon>Chondromyces</taxon>
    </lineage>
</organism>
<sequence>MSGNQATAAHEPLSRNAPVEAYRALFAAWARLEGEPAPAVARSLEQVLALFAADRGRYGDVLEPSLSWEGRQGREGARCTQRRLSYALPGFRADPEGGALALRALCAPFGEAVLAQVERVARAARHPVVAQPLFGLADDGPGGLRLKLYLQLRDGAGAAGVALVERLLGARLAGTLPARGALHLVGLDLGPHGQLVGAKLYVRHVRVGLRAAMEQVGPAALFEALAAAGCRQLREVLGIHRIDGPEAAGVAQAVEIDVALEDTGLSWGTLRTLLPAAAHVLGEGGALARLEAEGARLVPRRLSTPVGRDDKLNLYYVLATEIAR</sequence>
<protein>
    <submittedName>
        <fullName evidence="1">Uncharacterized protein</fullName>
    </submittedName>
</protein>
<dbReference type="AlphaFoldDB" id="A0A0K1EN44"/>
<evidence type="ECO:0000313" key="1">
    <source>
        <dbReference type="EMBL" id="AKT42256.1"/>
    </source>
</evidence>
<dbReference type="KEGG" id="ccro:CMC5_064790"/>
<gene>
    <name evidence="1" type="ORF">CMC5_064790</name>
</gene>
<evidence type="ECO:0000313" key="2">
    <source>
        <dbReference type="Proteomes" id="UP000067626"/>
    </source>
</evidence>
<reference evidence="1 2" key="1">
    <citation type="submission" date="2015-07" db="EMBL/GenBank/DDBJ databases">
        <title>Genome analysis of myxobacterium Chondromyces crocatus Cm c5 reveals a high potential for natural compound synthesis and the genetic basis for the loss of fruiting body formation.</title>
        <authorList>
            <person name="Zaburannyi N."/>
            <person name="Bunk B."/>
            <person name="Maier J."/>
            <person name="Overmann J."/>
            <person name="Mueller R."/>
        </authorList>
    </citation>
    <scope>NUCLEOTIDE SEQUENCE [LARGE SCALE GENOMIC DNA]</scope>
    <source>
        <strain evidence="1 2">Cm c5</strain>
    </source>
</reference>
<name>A0A0K1EN44_CHOCO</name>
<accession>A0A0K1EN44</accession>
<dbReference type="OrthoDB" id="9827546at2"/>
<dbReference type="PATRIC" id="fig|52.7.peg.7126"/>
<proteinExistence type="predicted"/>
<dbReference type="Proteomes" id="UP000067626">
    <property type="component" value="Chromosome"/>
</dbReference>